<protein>
    <submittedName>
        <fullName evidence="1">P-loop ntpase domain-containing protein lpa1</fullName>
    </submittedName>
</protein>
<keyword evidence="2" id="KW-1185">Reference proteome</keyword>
<sequence>MTEVPKLLYIIVVDNEEEEKKDGKLNYSFRYTRSVLQSTLQLMGCKARHAFKISRRVFEVMRKKYFDDASPPSSLEISEFDVLQGDCKKGKGGQLCKEKVENLVVAVQDERSDSGTFELYKRRTTVVVRRGVFLDIVCDALSDYKYVSPSQRADLVLAC</sequence>
<dbReference type="PANTHER" id="PTHR33477">
    <property type="entry name" value="P-LOOP NTPASE DOMAIN-CONTAINING PROTEIN LPA1 HOMOLOG 1"/>
    <property type="match status" value="1"/>
</dbReference>
<feature type="non-terminal residue" evidence="1">
    <location>
        <position position="1"/>
    </location>
</feature>
<dbReference type="AlphaFoldDB" id="A0A7J6VUR4"/>
<dbReference type="PANTHER" id="PTHR33477:SF3">
    <property type="entry name" value="P-LOOP NTPASE DOMAIN-CONTAINING PROTEIN LPA1 HOMOLOG 1"/>
    <property type="match status" value="1"/>
</dbReference>
<gene>
    <name evidence="1" type="ORF">FRX31_021567</name>
</gene>
<comment type="caution">
    <text evidence="1">The sequence shown here is derived from an EMBL/GenBank/DDBJ whole genome shotgun (WGS) entry which is preliminary data.</text>
</comment>
<evidence type="ECO:0000313" key="2">
    <source>
        <dbReference type="Proteomes" id="UP000554482"/>
    </source>
</evidence>
<dbReference type="Proteomes" id="UP000554482">
    <property type="component" value="Unassembled WGS sequence"/>
</dbReference>
<proteinExistence type="predicted"/>
<dbReference type="EMBL" id="JABWDY010026248">
    <property type="protein sequence ID" value="KAF5188846.1"/>
    <property type="molecule type" value="Genomic_DNA"/>
</dbReference>
<organism evidence="1 2">
    <name type="scientific">Thalictrum thalictroides</name>
    <name type="common">Rue-anemone</name>
    <name type="synonym">Anemone thalictroides</name>
    <dbReference type="NCBI Taxonomy" id="46969"/>
    <lineage>
        <taxon>Eukaryota</taxon>
        <taxon>Viridiplantae</taxon>
        <taxon>Streptophyta</taxon>
        <taxon>Embryophyta</taxon>
        <taxon>Tracheophyta</taxon>
        <taxon>Spermatophyta</taxon>
        <taxon>Magnoliopsida</taxon>
        <taxon>Ranunculales</taxon>
        <taxon>Ranunculaceae</taxon>
        <taxon>Thalictroideae</taxon>
        <taxon>Thalictrum</taxon>
    </lineage>
</organism>
<evidence type="ECO:0000313" key="1">
    <source>
        <dbReference type="EMBL" id="KAF5188846.1"/>
    </source>
</evidence>
<name>A0A7J6VUR4_THATH</name>
<reference evidence="1 2" key="1">
    <citation type="submission" date="2020-06" db="EMBL/GenBank/DDBJ databases">
        <title>Transcriptomic and genomic resources for Thalictrum thalictroides and T. hernandezii: Facilitating candidate gene discovery in an emerging model plant lineage.</title>
        <authorList>
            <person name="Arias T."/>
            <person name="Riano-Pachon D.M."/>
            <person name="Di Stilio V.S."/>
        </authorList>
    </citation>
    <scope>NUCLEOTIDE SEQUENCE [LARGE SCALE GENOMIC DNA]</scope>
    <source>
        <strain evidence="2">cv. WT478/WT964</strain>
        <tissue evidence="1">Leaves</tissue>
    </source>
</reference>
<dbReference type="OrthoDB" id="1740793at2759"/>
<accession>A0A7J6VUR4</accession>